<feature type="transmembrane region" description="Helical" evidence="6">
    <location>
        <begin position="39"/>
        <end position="60"/>
    </location>
</feature>
<name>T0Z825_9ZZZZ</name>
<dbReference type="Pfam" id="PF01184">
    <property type="entry name" value="Gpr1_Fun34_YaaH"/>
    <property type="match status" value="1"/>
</dbReference>
<feature type="transmembrane region" description="Helical" evidence="6">
    <location>
        <begin position="12"/>
        <end position="33"/>
    </location>
</feature>
<evidence type="ECO:0000313" key="7">
    <source>
        <dbReference type="EMBL" id="EQD40277.1"/>
    </source>
</evidence>
<dbReference type="PANTHER" id="PTHR30178:SF3">
    <property type="entry name" value="SUCCINATE-ACETATE_PROTON SYMPORTER SATP"/>
    <property type="match status" value="1"/>
</dbReference>
<evidence type="ECO:0000256" key="1">
    <source>
        <dbReference type="ARBA" id="ARBA00004141"/>
    </source>
</evidence>
<evidence type="ECO:0000256" key="5">
    <source>
        <dbReference type="ARBA" id="ARBA00023136"/>
    </source>
</evidence>
<accession>T0Z825</accession>
<dbReference type="InterPro" id="IPR000791">
    <property type="entry name" value="Gpr1/Fun34/SatP-like"/>
</dbReference>
<comment type="similarity">
    <text evidence="2">Belongs to the acetate uptake transporter (AceTr) (TC 2.A.96) family.</text>
</comment>
<keyword evidence="3 6" id="KW-0812">Transmembrane</keyword>
<dbReference type="EMBL" id="AUZX01012133">
    <property type="protein sequence ID" value="EQD40277.1"/>
    <property type="molecule type" value="Genomic_DNA"/>
</dbReference>
<feature type="non-terminal residue" evidence="7">
    <location>
        <position position="1"/>
    </location>
</feature>
<sequence>WIATFKSPRALYLVFLALWITFVFLALGAWGLGAVWTQVGGYVGLVTAILAVYTSAAEVINGNLGRVVLPTGAPSKSA</sequence>
<evidence type="ECO:0000256" key="3">
    <source>
        <dbReference type="ARBA" id="ARBA00022692"/>
    </source>
</evidence>
<comment type="caution">
    <text evidence="7">The sequence shown here is derived from an EMBL/GenBank/DDBJ whole genome shotgun (WGS) entry which is preliminary data.</text>
</comment>
<reference evidence="7" key="1">
    <citation type="submission" date="2013-08" db="EMBL/GenBank/DDBJ databases">
        <authorList>
            <person name="Mendez C."/>
            <person name="Richter M."/>
            <person name="Ferrer M."/>
            <person name="Sanchez J."/>
        </authorList>
    </citation>
    <scope>NUCLEOTIDE SEQUENCE</scope>
</reference>
<dbReference type="GO" id="GO:0015360">
    <property type="term" value="F:acetate:proton symporter activity"/>
    <property type="evidence" value="ECO:0007669"/>
    <property type="project" value="TreeGrafter"/>
</dbReference>
<dbReference type="GO" id="GO:0005886">
    <property type="term" value="C:plasma membrane"/>
    <property type="evidence" value="ECO:0007669"/>
    <property type="project" value="TreeGrafter"/>
</dbReference>
<evidence type="ECO:0000256" key="2">
    <source>
        <dbReference type="ARBA" id="ARBA00005587"/>
    </source>
</evidence>
<evidence type="ECO:0000256" key="4">
    <source>
        <dbReference type="ARBA" id="ARBA00022989"/>
    </source>
</evidence>
<keyword evidence="5 6" id="KW-0472">Membrane</keyword>
<dbReference type="PANTHER" id="PTHR30178">
    <property type="entry name" value="INNER MEMBRANE PROTEIN YAAH"/>
    <property type="match status" value="1"/>
</dbReference>
<protein>
    <submittedName>
        <fullName evidence="7">GPR1/FUN34/yaaH family protein</fullName>
    </submittedName>
</protein>
<dbReference type="InterPro" id="IPR047623">
    <property type="entry name" value="SatP"/>
</dbReference>
<evidence type="ECO:0000256" key="6">
    <source>
        <dbReference type="SAM" id="Phobius"/>
    </source>
</evidence>
<organism evidence="7">
    <name type="scientific">mine drainage metagenome</name>
    <dbReference type="NCBI Taxonomy" id="410659"/>
    <lineage>
        <taxon>unclassified sequences</taxon>
        <taxon>metagenomes</taxon>
        <taxon>ecological metagenomes</taxon>
    </lineage>
</organism>
<keyword evidence="4 6" id="KW-1133">Transmembrane helix</keyword>
<dbReference type="GO" id="GO:0071422">
    <property type="term" value="P:succinate transmembrane transport"/>
    <property type="evidence" value="ECO:0007669"/>
    <property type="project" value="TreeGrafter"/>
</dbReference>
<reference evidence="7" key="2">
    <citation type="journal article" date="2014" name="ISME J.">
        <title>Microbial stratification in low pH oxic and suboxic macroscopic growths along an acid mine drainage.</title>
        <authorList>
            <person name="Mendez-Garcia C."/>
            <person name="Mesa V."/>
            <person name="Sprenger R.R."/>
            <person name="Richter M."/>
            <person name="Diez M.S."/>
            <person name="Solano J."/>
            <person name="Bargiela R."/>
            <person name="Golyshina O.V."/>
            <person name="Manteca A."/>
            <person name="Ramos J.L."/>
            <person name="Gallego J.R."/>
            <person name="Llorente I."/>
            <person name="Martins Dos Santos V.A."/>
            <person name="Jensen O.N."/>
            <person name="Pelaez A.I."/>
            <person name="Sanchez J."/>
            <person name="Ferrer M."/>
        </authorList>
    </citation>
    <scope>NUCLEOTIDE SEQUENCE</scope>
</reference>
<comment type="subcellular location">
    <subcellularLocation>
        <location evidence="1">Membrane</location>
        <topology evidence="1">Multi-pass membrane protein</topology>
    </subcellularLocation>
</comment>
<gene>
    <name evidence="7" type="ORF">B1A_16502</name>
</gene>
<proteinExistence type="inferred from homology"/>
<dbReference type="AlphaFoldDB" id="T0Z825"/>